<accession>A0ABY7H6T7</accession>
<evidence type="ECO:0008006" key="4">
    <source>
        <dbReference type="Google" id="ProtNLM"/>
    </source>
</evidence>
<gene>
    <name evidence="2" type="ORF">O0S08_02400</name>
</gene>
<dbReference type="EMBL" id="CP114040">
    <property type="protein sequence ID" value="WAS94988.1"/>
    <property type="molecule type" value="Genomic_DNA"/>
</dbReference>
<keyword evidence="3" id="KW-1185">Reference proteome</keyword>
<feature type="chain" id="PRO_5045936880" description="Spore coat protein U domain-containing protein" evidence="1">
    <location>
        <begin position="25"/>
        <end position="168"/>
    </location>
</feature>
<sequence>MKKLLLIATTFASAFIVGSPEAAAADQQQTAVTACSVTAGGSLLALNSYVGLSTGTGTASLHCPVDVNLASFDTIQVSYRDSDGTGNTAHVEVLMVAVDKTSAVFGTAYVIFQSSDYATTLWNNKTQVLASTFNLDHANYYYYLKINLSRTNTSAFAPIGHVKLLTTP</sequence>
<evidence type="ECO:0000313" key="2">
    <source>
        <dbReference type="EMBL" id="WAS94988.1"/>
    </source>
</evidence>
<keyword evidence="1" id="KW-0732">Signal</keyword>
<evidence type="ECO:0000313" key="3">
    <source>
        <dbReference type="Proteomes" id="UP001164459"/>
    </source>
</evidence>
<reference evidence="2" key="1">
    <citation type="submission" date="2022-11" db="EMBL/GenBank/DDBJ databases">
        <title>Minimal conservation of predation-associated metabolite biosynthetic gene clusters underscores biosynthetic potential of Myxococcota including descriptions for ten novel species: Archangium lansinium sp. nov., Myxococcus landrumus sp. nov., Nannocystis bai.</title>
        <authorList>
            <person name="Ahearne A."/>
            <person name="Stevens C."/>
            <person name="Dowd S."/>
        </authorList>
    </citation>
    <scope>NUCLEOTIDE SEQUENCE</scope>
    <source>
        <strain evidence="2">Fl3</strain>
    </source>
</reference>
<feature type="signal peptide" evidence="1">
    <location>
        <begin position="1"/>
        <end position="24"/>
    </location>
</feature>
<dbReference type="Proteomes" id="UP001164459">
    <property type="component" value="Chromosome"/>
</dbReference>
<proteinExistence type="predicted"/>
<protein>
    <recommendedName>
        <fullName evidence="4">Spore coat protein U domain-containing protein</fullName>
    </recommendedName>
</protein>
<dbReference type="RefSeq" id="WP_269037322.1">
    <property type="nucleotide sequence ID" value="NZ_CP114040.1"/>
</dbReference>
<evidence type="ECO:0000256" key="1">
    <source>
        <dbReference type="SAM" id="SignalP"/>
    </source>
</evidence>
<organism evidence="2 3">
    <name type="scientific">Nannocystis punicea</name>
    <dbReference type="NCBI Taxonomy" id="2995304"/>
    <lineage>
        <taxon>Bacteria</taxon>
        <taxon>Pseudomonadati</taxon>
        <taxon>Myxococcota</taxon>
        <taxon>Polyangia</taxon>
        <taxon>Nannocystales</taxon>
        <taxon>Nannocystaceae</taxon>
        <taxon>Nannocystis</taxon>
    </lineage>
</organism>
<name>A0ABY7H6T7_9BACT</name>